<dbReference type="OrthoDB" id="5488419at2"/>
<reference evidence="3 4" key="1">
    <citation type="submission" date="2018-07" db="EMBL/GenBank/DDBJ databases">
        <title>Genomic Encyclopedia of Type Strains, Phase IV (KMG-IV): sequencing the most valuable type-strain genomes for metagenomic binning, comparative biology and taxonomic classification.</title>
        <authorList>
            <person name="Goeker M."/>
        </authorList>
    </citation>
    <scope>NUCLEOTIDE SEQUENCE [LARGE SCALE GENOMIC DNA]</scope>
    <source>
        <strain evidence="3 4">DSM 21634</strain>
    </source>
</reference>
<evidence type="ECO:0000313" key="3">
    <source>
        <dbReference type="EMBL" id="RCW64506.1"/>
    </source>
</evidence>
<dbReference type="CDD" id="cd19080">
    <property type="entry name" value="AKR_AKR9A_9B"/>
    <property type="match status" value="1"/>
</dbReference>
<dbReference type="SUPFAM" id="SSF51430">
    <property type="entry name" value="NAD(P)-linked oxidoreductase"/>
    <property type="match status" value="1"/>
</dbReference>
<name>A0A368XBB3_9BURK</name>
<dbReference type="GO" id="GO:0005829">
    <property type="term" value="C:cytosol"/>
    <property type="evidence" value="ECO:0007669"/>
    <property type="project" value="TreeGrafter"/>
</dbReference>
<dbReference type="InterPro" id="IPR036812">
    <property type="entry name" value="NAD(P)_OxRdtase_dom_sf"/>
</dbReference>
<evidence type="ECO:0000313" key="4">
    <source>
        <dbReference type="Proteomes" id="UP000252884"/>
    </source>
</evidence>
<dbReference type="Gene3D" id="3.20.20.100">
    <property type="entry name" value="NADP-dependent oxidoreductase domain"/>
    <property type="match status" value="1"/>
</dbReference>
<dbReference type="PANTHER" id="PTHR43364">
    <property type="entry name" value="NADH-SPECIFIC METHYLGLYOXAL REDUCTASE-RELATED"/>
    <property type="match status" value="1"/>
</dbReference>
<dbReference type="AlphaFoldDB" id="A0A368XBB3"/>
<dbReference type="InterPro" id="IPR050523">
    <property type="entry name" value="AKR_Detox_Biosynth"/>
</dbReference>
<dbReference type="PRINTS" id="PR00069">
    <property type="entry name" value="ALDKETRDTASE"/>
</dbReference>
<keyword evidence="4" id="KW-1185">Reference proteome</keyword>
<dbReference type="PANTHER" id="PTHR43364:SF4">
    <property type="entry name" value="NAD(P)-LINKED OXIDOREDUCTASE SUPERFAMILY PROTEIN"/>
    <property type="match status" value="1"/>
</dbReference>
<accession>A0A368XBB3</accession>
<dbReference type="InterPro" id="IPR020471">
    <property type="entry name" value="AKR"/>
</dbReference>
<organism evidence="3 4">
    <name type="scientific">Pseudorhodoferax soli</name>
    <dbReference type="NCBI Taxonomy" id="545864"/>
    <lineage>
        <taxon>Bacteria</taxon>
        <taxon>Pseudomonadati</taxon>
        <taxon>Pseudomonadota</taxon>
        <taxon>Betaproteobacteria</taxon>
        <taxon>Burkholderiales</taxon>
        <taxon>Comamonadaceae</taxon>
    </lineage>
</organism>
<dbReference type="RefSeq" id="WP_114472363.1">
    <property type="nucleotide sequence ID" value="NZ_QPJK01000015.1"/>
</dbReference>
<dbReference type="Proteomes" id="UP000252884">
    <property type="component" value="Unassembled WGS sequence"/>
</dbReference>
<sequence length="338" mass="35429">MQYKTLGTTGVPLAQIALGTANFGRRWGHGADAAESAAIFNTYAEAGGNFIDTADIYQFGQSEEILGTLLAGRREDFFLATKYTSGATPDANRLVTGNSRRAMVASVEASLRRLQTDRIDLYWVHQPDGLTPSDEIVRGLDDLSRAGKILYAGLSNFAAWRLARAATLAELTRAVPIAAAQFEYSLVQRAPEADVLAVCQALGIAPVTWSPLGGGMLTGKYRKGEAGRAEALGGKVFQAEDSAQRSAVLDSVLAVAAELQASPDQVAIAWVAQRGALPLIGPRSRAQLVSNLGAMALVLSPEQLARLDAASAPAAGQAAAAAVAQDDTALRAPERPVA</sequence>
<gene>
    <name evidence="3" type="ORF">DES41_115130</name>
</gene>
<dbReference type="GO" id="GO:0016491">
    <property type="term" value="F:oxidoreductase activity"/>
    <property type="evidence" value="ECO:0007669"/>
    <property type="project" value="UniProtKB-KW"/>
</dbReference>
<proteinExistence type="predicted"/>
<dbReference type="Pfam" id="PF00248">
    <property type="entry name" value="Aldo_ket_red"/>
    <property type="match status" value="1"/>
</dbReference>
<comment type="caution">
    <text evidence="3">The sequence shown here is derived from an EMBL/GenBank/DDBJ whole genome shotgun (WGS) entry which is preliminary data.</text>
</comment>
<protein>
    <submittedName>
        <fullName evidence="3">Aryl-alcohol dehydrogenase-like predicted oxidoreductase</fullName>
    </submittedName>
</protein>
<evidence type="ECO:0000259" key="2">
    <source>
        <dbReference type="Pfam" id="PF00248"/>
    </source>
</evidence>
<dbReference type="InterPro" id="IPR023210">
    <property type="entry name" value="NADP_OxRdtase_dom"/>
</dbReference>
<dbReference type="EMBL" id="QPJK01000015">
    <property type="protein sequence ID" value="RCW64506.1"/>
    <property type="molecule type" value="Genomic_DNA"/>
</dbReference>
<feature type="domain" description="NADP-dependent oxidoreductase" evidence="2">
    <location>
        <begin position="16"/>
        <end position="310"/>
    </location>
</feature>
<keyword evidence="1" id="KW-0560">Oxidoreductase</keyword>
<evidence type="ECO:0000256" key="1">
    <source>
        <dbReference type="ARBA" id="ARBA00023002"/>
    </source>
</evidence>